<dbReference type="Proteomes" id="UP000355283">
    <property type="component" value="Unassembled WGS sequence"/>
</dbReference>
<dbReference type="PRINTS" id="PR00081">
    <property type="entry name" value="GDHRDH"/>
</dbReference>
<organism evidence="2 3">
    <name type="scientific">Nannochloropsis salina CCMP1776</name>
    <dbReference type="NCBI Taxonomy" id="1027361"/>
    <lineage>
        <taxon>Eukaryota</taxon>
        <taxon>Sar</taxon>
        <taxon>Stramenopiles</taxon>
        <taxon>Ochrophyta</taxon>
        <taxon>Eustigmatophyceae</taxon>
        <taxon>Eustigmatales</taxon>
        <taxon>Monodopsidaceae</taxon>
        <taxon>Microchloropsis</taxon>
        <taxon>Microchloropsis salina</taxon>
    </lineage>
</organism>
<dbReference type="GO" id="GO:0016491">
    <property type="term" value="F:oxidoreductase activity"/>
    <property type="evidence" value="ECO:0007669"/>
    <property type="project" value="TreeGrafter"/>
</dbReference>
<accession>A0A4D9CPG5</accession>
<reference evidence="2 3" key="1">
    <citation type="submission" date="2019-01" db="EMBL/GenBank/DDBJ databases">
        <title>Nuclear Genome Assembly of the Microalgal Biofuel strain Nannochloropsis salina CCMP1776.</title>
        <authorList>
            <person name="Hovde B."/>
        </authorList>
    </citation>
    <scope>NUCLEOTIDE SEQUENCE [LARGE SCALE GENOMIC DNA]</scope>
    <source>
        <strain evidence="2 3">CCMP1776</strain>
    </source>
</reference>
<dbReference type="InterPro" id="IPR036291">
    <property type="entry name" value="NAD(P)-bd_dom_sf"/>
</dbReference>
<dbReference type="OrthoDB" id="1274115at2759"/>
<keyword evidence="3" id="KW-1185">Reference proteome</keyword>
<dbReference type="EMBL" id="SDOX01000159">
    <property type="protein sequence ID" value="TFJ80626.1"/>
    <property type="molecule type" value="Genomic_DNA"/>
</dbReference>
<evidence type="ECO:0000313" key="3">
    <source>
        <dbReference type="Proteomes" id="UP000355283"/>
    </source>
</evidence>
<evidence type="ECO:0000313" key="2">
    <source>
        <dbReference type="EMBL" id="TFJ80626.1"/>
    </source>
</evidence>
<sequence length="315" mass="34133">MKGGILSFALWGVIFALVPFAVEFLTRKKFPVHTTGAILVTGASTGIGNHAAIHLATHYPDVTVYAGVRKDVDAENIKALHLSNLLPLHIDTTDQSSMDAAVAFLHSTSLPIIGLINNAGVSTNSPIEFLPMAKLRQLLETNVVGPTYLTQQLIPSLRASQGRVVQISSVLGKVTLATRGAYCASKHAFEALSDVLRLELAGPFGVSVSVVEPAYVRTEIFGKIQQEIETLLSPELRSLYGPFFYREDQAARKKAQIAKGDSPVVTSTAIEHALFADYPKTRYVVANFAGVRADLCLFIAWMLPDRLADLLKGMM</sequence>
<dbReference type="PANTHER" id="PTHR43313:SF1">
    <property type="entry name" value="3BETA-HYDROXYSTEROID DEHYDROGENASE DHS-16"/>
    <property type="match status" value="1"/>
</dbReference>
<dbReference type="Gene3D" id="3.40.50.720">
    <property type="entry name" value="NAD(P)-binding Rossmann-like Domain"/>
    <property type="match status" value="1"/>
</dbReference>
<protein>
    <submittedName>
        <fullName evidence="2">Uncharacterized protein</fullName>
    </submittedName>
</protein>
<dbReference type="GO" id="GO:0008202">
    <property type="term" value="P:steroid metabolic process"/>
    <property type="evidence" value="ECO:0007669"/>
    <property type="project" value="TreeGrafter"/>
</dbReference>
<proteinExistence type="inferred from homology"/>
<comment type="caution">
    <text evidence="2">The sequence shown here is derived from an EMBL/GenBank/DDBJ whole genome shotgun (WGS) entry which is preliminary data.</text>
</comment>
<dbReference type="InterPro" id="IPR002347">
    <property type="entry name" value="SDR_fam"/>
</dbReference>
<dbReference type="PANTHER" id="PTHR43313">
    <property type="entry name" value="SHORT-CHAIN DEHYDROGENASE/REDUCTASE FAMILY 9C"/>
    <property type="match status" value="1"/>
</dbReference>
<dbReference type="SUPFAM" id="SSF51735">
    <property type="entry name" value="NAD(P)-binding Rossmann-fold domains"/>
    <property type="match status" value="1"/>
</dbReference>
<comment type="similarity">
    <text evidence="1">Belongs to the short-chain dehydrogenases/reductases (SDR) family.</text>
</comment>
<dbReference type="AlphaFoldDB" id="A0A4D9CPG5"/>
<dbReference type="Pfam" id="PF00106">
    <property type="entry name" value="adh_short"/>
    <property type="match status" value="1"/>
</dbReference>
<gene>
    <name evidence="2" type="ORF">NSK_008052</name>
</gene>
<dbReference type="PRINTS" id="PR00080">
    <property type="entry name" value="SDRFAMILY"/>
</dbReference>
<evidence type="ECO:0000256" key="1">
    <source>
        <dbReference type="RuleBase" id="RU000363"/>
    </source>
</evidence>
<name>A0A4D9CPG5_9STRA</name>